<proteinExistence type="predicted"/>
<organism evidence="2">
    <name type="scientific">Feline panleukopenia virus</name>
    <name type="common">FPV</name>
    <dbReference type="NCBI Taxonomy" id="10786"/>
    <lineage>
        <taxon>Viruses</taxon>
        <taxon>Monodnaviria</taxon>
        <taxon>Shotokuvirae</taxon>
        <taxon>Cossaviricota</taxon>
        <taxon>Quintoviricetes</taxon>
        <taxon>Piccovirales</taxon>
        <taxon>Parvoviridae</taxon>
        <taxon>Parvovirinae</taxon>
        <taxon>Protoparvovirus</taxon>
        <taxon>Protoparvovirus carnivoran1</taxon>
    </lineage>
</organism>
<protein>
    <submittedName>
        <fullName evidence="2">Nonstructural protein SAT</fullName>
    </submittedName>
</protein>
<sequence length="68" mass="7824">MEQFNQTVVNLLSEMKELQDLGTGLEAGVVVVLGVWGFLRVLLIIRRNLNFWKTDGWKSQQTQADLYI</sequence>
<keyword evidence="1" id="KW-0812">Transmembrane</keyword>
<organismHost>
    <name type="scientific">Procyon lotor</name>
    <name type="common">Raccoon</name>
    <dbReference type="NCBI Taxonomy" id="9654"/>
</organismHost>
<keyword evidence="1" id="KW-0472">Membrane</keyword>
<evidence type="ECO:0000256" key="1">
    <source>
        <dbReference type="SAM" id="Phobius"/>
    </source>
</evidence>
<dbReference type="EMBL" id="MN451652">
    <property type="protein sequence ID" value="QFF91852.1"/>
    <property type="molecule type" value="Genomic_DNA"/>
</dbReference>
<organismHost>
    <name type="scientific">Nasua nasua</name>
    <name type="common">Ring-tailed coati</name>
    <dbReference type="NCBI Taxonomy" id="9651"/>
</organismHost>
<accession>A0A5J6SEE6</accession>
<organismHost>
    <name type="scientific">Felidae</name>
    <name type="common">cat family</name>
    <dbReference type="NCBI Taxonomy" id="9681"/>
</organismHost>
<name>A0A5J6SEE6_FPV</name>
<reference evidence="2" key="1">
    <citation type="submission" date="2019-09" db="EMBL/GenBank/DDBJ databases">
        <title>BioProject PRJNA565251 : Forty years of canine parvovirus evolution.</title>
        <authorList>
            <person name="Voorhees I."/>
            <person name="Parrish C."/>
        </authorList>
    </citation>
    <scope>NUCLEOTIDE SEQUENCE</scope>
    <source>
        <strain evidence="2">BFPV</strain>
    </source>
</reference>
<keyword evidence="1" id="KW-1133">Transmembrane helix</keyword>
<feature type="transmembrane region" description="Helical" evidence="1">
    <location>
        <begin position="21"/>
        <end position="43"/>
    </location>
</feature>
<evidence type="ECO:0000313" key="2">
    <source>
        <dbReference type="EMBL" id="QFF91852.1"/>
    </source>
</evidence>